<dbReference type="RefSeq" id="XP_033576372.1">
    <property type="nucleotide sequence ID" value="XM_033726459.1"/>
</dbReference>
<dbReference type="AlphaFoldDB" id="A0A6A6YLJ6"/>
<reference evidence="4" key="2">
    <citation type="submission" date="2020-04" db="EMBL/GenBank/DDBJ databases">
        <authorList>
            <consortium name="NCBI Genome Project"/>
        </authorList>
    </citation>
    <scope>NUCLEOTIDE SEQUENCE</scope>
    <source>
        <strain evidence="4">CBS 304.34</strain>
    </source>
</reference>
<dbReference type="PANTHER" id="PTHR43142:SF11">
    <property type="entry name" value="CARBOXYLIC ESTER HYDROLASE"/>
    <property type="match status" value="1"/>
</dbReference>
<reference evidence="4" key="3">
    <citation type="submission" date="2025-04" db="UniProtKB">
        <authorList>
            <consortium name="RefSeq"/>
        </authorList>
    </citation>
    <scope>IDENTIFICATION</scope>
    <source>
        <strain evidence="4">CBS 304.34</strain>
    </source>
</reference>
<dbReference type="Pfam" id="PF00135">
    <property type="entry name" value="COesterase"/>
    <property type="match status" value="1"/>
</dbReference>
<keyword evidence="3" id="KW-1185">Reference proteome</keyword>
<evidence type="ECO:0000259" key="1">
    <source>
        <dbReference type="Pfam" id="PF00135"/>
    </source>
</evidence>
<dbReference type="Proteomes" id="UP000504636">
    <property type="component" value="Unplaced"/>
</dbReference>
<dbReference type="InterPro" id="IPR002018">
    <property type="entry name" value="CarbesteraseB"/>
</dbReference>
<sequence length="544" mass="58259">MEILLAHRDIGTIKGIKSAGVAHFLGVKYAALADRLAPPTLVTSYAADSIDATAYGPSAVSPPIGCDMEFGIIQHTLPKPQPPPSSAIDCLNLNIAVPLDSSGGIDTAGKLPVFVFIHGGGFATGSNWWPQYDAAELVRQSKAMGRPIIGININYRLGALGFLTSEELRQAGYPGNNGLRDQRTALQWIKKFIGGYGGSPDEVTVVGQSAGALSATMLLQSKEPLMKRSAAFGGTALLFKPLPLPATEFAYNSVLQALGLVGKSAKSRIQALLEIPADELWQKIPPTIPLMPFMDGDIVTAEPTFEMFNGPLDRTELAFPGLKWCESIMVGDCQFDGNIFGYIGLHDRKTGIAAHFVRSVEATLTSNPTAASAILEAYQISSDTSDDDALHSILQFASDITFYAPAITIAATWPRSGHSKAYLFHFNEPNPWDGLYKGKASHLLDVAYLFQNYTEHLTDAQKAVGRAFSSDFIEFVNGGAPWQPVSAGRMCARVYGPSDAKEAVKFAGSGDAAESGRNRKILELGGALGFDALGEVYTNFFQGR</sequence>
<dbReference type="GeneID" id="54467352"/>
<proteinExistence type="predicted"/>
<dbReference type="Gene3D" id="3.40.50.1820">
    <property type="entry name" value="alpha/beta hydrolase"/>
    <property type="match status" value="1"/>
</dbReference>
<gene>
    <name evidence="2 4" type="ORF">BDZ99DRAFT_531674</name>
</gene>
<evidence type="ECO:0000313" key="3">
    <source>
        <dbReference type="Proteomes" id="UP000504636"/>
    </source>
</evidence>
<dbReference type="EMBL" id="MU003701">
    <property type="protein sequence ID" value="KAF2809408.1"/>
    <property type="molecule type" value="Genomic_DNA"/>
</dbReference>
<dbReference type="PANTHER" id="PTHR43142">
    <property type="entry name" value="CARBOXYLIC ESTER HYDROLASE"/>
    <property type="match status" value="1"/>
</dbReference>
<evidence type="ECO:0000313" key="4">
    <source>
        <dbReference type="RefSeq" id="XP_033576372.1"/>
    </source>
</evidence>
<name>A0A6A6YLJ6_9PEZI</name>
<reference evidence="2 4" key="1">
    <citation type="journal article" date="2020" name="Stud. Mycol.">
        <title>101 Dothideomycetes genomes: a test case for predicting lifestyles and emergence of pathogens.</title>
        <authorList>
            <person name="Haridas S."/>
            <person name="Albert R."/>
            <person name="Binder M."/>
            <person name="Bloem J."/>
            <person name="Labutti K."/>
            <person name="Salamov A."/>
            <person name="Andreopoulos B."/>
            <person name="Baker S."/>
            <person name="Barry K."/>
            <person name="Bills G."/>
            <person name="Bluhm B."/>
            <person name="Cannon C."/>
            <person name="Castanera R."/>
            <person name="Culley D."/>
            <person name="Daum C."/>
            <person name="Ezra D."/>
            <person name="Gonzalez J."/>
            <person name="Henrissat B."/>
            <person name="Kuo A."/>
            <person name="Liang C."/>
            <person name="Lipzen A."/>
            <person name="Lutzoni F."/>
            <person name="Magnuson J."/>
            <person name="Mondo S."/>
            <person name="Nolan M."/>
            <person name="Ohm R."/>
            <person name="Pangilinan J."/>
            <person name="Park H.-J."/>
            <person name="Ramirez L."/>
            <person name="Alfaro M."/>
            <person name="Sun H."/>
            <person name="Tritt A."/>
            <person name="Yoshinaga Y."/>
            <person name="Zwiers L.-H."/>
            <person name="Turgeon B."/>
            <person name="Goodwin S."/>
            <person name="Spatafora J."/>
            <person name="Crous P."/>
            <person name="Grigoriev I."/>
        </authorList>
    </citation>
    <scope>NUCLEOTIDE SEQUENCE</scope>
    <source>
        <strain evidence="2 4">CBS 304.34</strain>
    </source>
</reference>
<organism evidence="2">
    <name type="scientific">Mytilinidion resinicola</name>
    <dbReference type="NCBI Taxonomy" id="574789"/>
    <lineage>
        <taxon>Eukaryota</taxon>
        <taxon>Fungi</taxon>
        <taxon>Dikarya</taxon>
        <taxon>Ascomycota</taxon>
        <taxon>Pezizomycotina</taxon>
        <taxon>Dothideomycetes</taxon>
        <taxon>Pleosporomycetidae</taxon>
        <taxon>Mytilinidiales</taxon>
        <taxon>Mytilinidiaceae</taxon>
        <taxon>Mytilinidion</taxon>
    </lineage>
</organism>
<feature type="domain" description="Carboxylesterase type B" evidence="1">
    <location>
        <begin position="10"/>
        <end position="483"/>
    </location>
</feature>
<accession>A0A6A6YLJ6</accession>
<protein>
    <submittedName>
        <fullName evidence="2 4">Carboxylesteras-like protein</fullName>
    </submittedName>
</protein>
<dbReference type="SUPFAM" id="SSF53474">
    <property type="entry name" value="alpha/beta-Hydrolases"/>
    <property type="match status" value="1"/>
</dbReference>
<evidence type="ECO:0000313" key="2">
    <source>
        <dbReference type="EMBL" id="KAF2809408.1"/>
    </source>
</evidence>
<dbReference type="InterPro" id="IPR029058">
    <property type="entry name" value="AB_hydrolase_fold"/>
</dbReference>
<dbReference type="OrthoDB" id="3200163at2759"/>